<sequence length="247" mass="27352">MNFPFDQYDLRARIFPALIVSIPAMALVYAVAPTTRNPFGTAGIGTLLEGAVLFLLGRIARDRGVKQQKRLFDRWGGPPTTRILRHENSLLDPLTKARLKITLQTLCGLTFPSEVEEKSDPARADMIYSSAIKALLEHRRDTKQFRLCFNENCNYGFARNLYGIRWLGIVVASICIASGGAIFRGRGFSFLWVLSAAISIAVLLLLVLYINADFVKRSAEAYAVALLRSCEPQKAKKAPTKKAAAES</sequence>
<gene>
    <name evidence="2" type="ORF">H7849_17125</name>
</gene>
<keyword evidence="1" id="KW-0472">Membrane</keyword>
<feature type="transmembrane region" description="Helical" evidence="1">
    <location>
        <begin position="12"/>
        <end position="32"/>
    </location>
</feature>
<keyword evidence="1" id="KW-0812">Transmembrane</keyword>
<name>A0A7G8BE58_9BACT</name>
<evidence type="ECO:0000256" key="1">
    <source>
        <dbReference type="SAM" id="Phobius"/>
    </source>
</evidence>
<organism evidence="2 3">
    <name type="scientific">Alloacidobacterium dinghuense</name>
    <dbReference type="NCBI Taxonomy" id="2763107"/>
    <lineage>
        <taxon>Bacteria</taxon>
        <taxon>Pseudomonadati</taxon>
        <taxon>Acidobacteriota</taxon>
        <taxon>Terriglobia</taxon>
        <taxon>Terriglobales</taxon>
        <taxon>Acidobacteriaceae</taxon>
        <taxon>Alloacidobacterium</taxon>
    </lineage>
</organism>
<feature type="transmembrane region" description="Helical" evidence="1">
    <location>
        <begin position="189"/>
        <end position="210"/>
    </location>
</feature>
<feature type="transmembrane region" description="Helical" evidence="1">
    <location>
        <begin position="164"/>
        <end position="183"/>
    </location>
</feature>
<accession>A0A7G8BE58</accession>
<reference evidence="2 3" key="1">
    <citation type="submission" date="2020-08" db="EMBL/GenBank/DDBJ databases">
        <title>Edaphobacter telluris sp. nov. and Acidobacterium dinghuensis sp. nov., two acidobacteria isolated from forest soil.</title>
        <authorList>
            <person name="Fu J."/>
            <person name="Qiu L."/>
        </authorList>
    </citation>
    <scope>NUCLEOTIDE SEQUENCE [LARGE SCALE GENOMIC DNA]</scope>
    <source>
        <strain evidence="2">4Y35</strain>
    </source>
</reference>
<proteinExistence type="predicted"/>
<feature type="transmembrane region" description="Helical" evidence="1">
    <location>
        <begin position="38"/>
        <end position="60"/>
    </location>
</feature>
<keyword evidence="1" id="KW-1133">Transmembrane helix</keyword>
<dbReference type="RefSeq" id="WP_186740973.1">
    <property type="nucleotide sequence ID" value="NZ_CP060394.1"/>
</dbReference>
<protein>
    <submittedName>
        <fullName evidence="2">Uncharacterized protein</fullName>
    </submittedName>
</protein>
<dbReference type="EMBL" id="CP060394">
    <property type="protein sequence ID" value="QNI30828.1"/>
    <property type="molecule type" value="Genomic_DNA"/>
</dbReference>
<evidence type="ECO:0000313" key="3">
    <source>
        <dbReference type="Proteomes" id="UP000515312"/>
    </source>
</evidence>
<evidence type="ECO:0000313" key="2">
    <source>
        <dbReference type="EMBL" id="QNI30828.1"/>
    </source>
</evidence>
<keyword evidence="3" id="KW-1185">Reference proteome</keyword>
<dbReference type="AlphaFoldDB" id="A0A7G8BE58"/>
<dbReference type="KEGG" id="adin:H7849_17125"/>
<dbReference type="Proteomes" id="UP000515312">
    <property type="component" value="Chromosome"/>
</dbReference>